<dbReference type="AlphaFoldDB" id="A0A239GH78"/>
<evidence type="ECO:0000313" key="2">
    <source>
        <dbReference type="EMBL" id="SNS68557.1"/>
    </source>
</evidence>
<dbReference type="RefSeq" id="WP_089306209.1">
    <property type="nucleotide sequence ID" value="NZ_FZOO01000006.1"/>
</dbReference>
<sequence>MTAGIFSIRRLGAAAALGALLVVTGCEDDTAAQAPQSSAAAESATQDQEPTTETSAPPAPTFVSAVCDEIGGLFTEMQAFSDRMAQSTGGGAADSAQVQQMVTEAAAASTEFADRAAAAQVTLAAAEEPTFDGGEAVAARADTAMQQVEQALRGISASLSDLDPSAPDYRTKALGQLVGMAIAVLPVITIFVDQDTLTNSAGLDAAQVVARSPGSVGFYREARDTPSCAVFFEGYDRAEIDALIGTDDSGTAAEDPAGVDSGGGGTAGGPPAEFLGDWYAHGAQLTIHGAGGVMTYGSTCGDEWCNDVEQFSYTVDDSTLTATITAVTVTDTQGVDRSAEQPPFHDVGYQFMLELQAPHVLLETPLSDSVNGPGSWCQDGAAPEDAYSCGQ</sequence>
<reference evidence="3" key="1">
    <citation type="submission" date="2017-06" db="EMBL/GenBank/DDBJ databases">
        <authorList>
            <person name="Varghese N."/>
            <person name="Submissions S."/>
        </authorList>
    </citation>
    <scope>NUCLEOTIDE SEQUENCE [LARGE SCALE GENOMIC DNA]</scope>
    <source>
        <strain evidence="3">DSM 46839</strain>
    </source>
</reference>
<organism evidence="2 3">
    <name type="scientific">Geodermatophilus pulveris</name>
    <dbReference type="NCBI Taxonomy" id="1564159"/>
    <lineage>
        <taxon>Bacteria</taxon>
        <taxon>Bacillati</taxon>
        <taxon>Actinomycetota</taxon>
        <taxon>Actinomycetes</taxon>
        <taxon>Geodermatophilales</taxon>
        <taxon>Geodermatophilaceae</taxon>
        <taxon>Geodermatophilus</taxon>
    </lineage>
</organism>
<feature type="region of interest" description="Disordered" evidence="1">
    <location>
        <begin position="33"/>
        <end position="61"/>
    </location>
</feature>
<protein>
    <submittedName>
        <fullName evidence="2">Uncharacterized protein</fullName>
    </submittedName>
</protein>
<feature type="compositionally biased region" description="Low complexity" evidence="1">
    <location>
        <begin position="33"/>
        <end position="56"/>
    </location>
</feature>
<evidence type="ECO:0000256" key="1">
    <source>
        <dbReference type="SAM" id="MobiDB-lite"/>
    </source>
</evidence>
<dbReference type="EMBL" id="FZOO01000006">
    <property type="protein sequence ID" value="SNS68557.1"/>
    <property type="molecule type" value="Genomic_DNA"/>
</dbReference>
<dbReference type="Proteomes" id="UP000198373">
    <property type="component" value="Unassembled WGS sequence"/>
</dbReference>
<proteinExistence type="predicted"/>
<accession>A0A239GH78</accession>
<gene>
    <name evidence="2" type="ORF">SAMN06893096_106204</name>
</gene>
<keyword evidence="3" id="KW-1185">Reference proteome</keyword>
<evidence type="ECO:0000313" key="3">
    <source>
        <dbReference type="Proteomes" id="UP000198373"/>
    </source>
</evidence>
<feature type="region of interest" description="Disordered" evidence="1">
    <location>
        <begin position="247"/>
        <end position="267"/>
    </location>
</feature>
<name>A0A239GH78_9ACTN</name>